<dbReference type="EMBL" id="WTUW01000002">
    <property type="protein sequence ID" value="MZR31465.1"/>
    <property type="molecule type" value="Genomic_DNA"/>
</dbReference>
<dbReference type="SUPFAM" id="SSF54637">
    <property type="entry name" value="Thioesterase/thiol ester dehydrase-isomerase"/>
    <property type="match status" value="1"/>
</dbReference>
<dbReference type="Gene3D" id="3.10.129.10">
    <property type="entry name" value="Hotdog Thioesterase"/>
    <property type="match status" value="1"/>
</dbReference>
<dbReference type="Pfam" id="PF01575">
    <property type="entry name" value="MaoC_dehydratas"/>
    <property type="match status" value="1"/>
</dbReference>
<proteinExistence type="predicted"/>
<dbReference type="PANTHER" id="PTHR43664">
    <property type="entry name" value="MONOAMINE OXIDASE-RELATED"/>
    <property type="match status" value="1"/>
</dbReference>
<reference evidence="2 3" key="1">
    <citation type="submission" date="2019-12" db="EMBL/GenBank/DDBJ databases">
        <title>Snethiella sp. nov. sp. isolated from sea sand.</title>
        <authorList>
            <person name="Kim J."/>
            <person name="Jeong S.E."/>
            <person name="Jung H.S."/>
            <person name="Jeon C.O."/>
        </authorList>
    </citation>
    <scope>NUCLEOTIDE SEQUENCE [LARGE SCALE GENOMIC DNA]</scope>
    <source>
        <strain evidence="2 3">DP05</strain>
    </source>
</reference>
<dbReference type="AlphaFoldDB" id="A0A6L8W8N4"/>
<dbReference type="RefSeq" id="WP_161315968.1">
    <property type="nucleotide sequence ID" value="NZ_WTUW01000002.1"/>
</dbReference>
<evidence type="ECO:0000313" key="3">
    <source>
        <dbReference type="Proteomes" id="UP000476030"/>
    </source>
</evidence>
<gene>
    <name evidence="2" type="ORF">GQE98_12565</name>
</gene>
<protein>
    <submittedName>
        <fullName evidence="2">Dehydratase</fullName>
    </submittedName>
</protein>
<dbReference type="InterPro" id="IPR052342">
    <property type="entry name" value="MCH/BMMD"/>
</dbReference>
<dbReference type="PANTHER" id="PTHR43664:SF1">
    <property type="entry name" value="BETA-METHYLMALYL-COA DEHYDRATASE"/>
    <property type="match status" value="1"/>
</dbReference>
<dbReference type="Proteomes" id="UP000476030">
    <property type="component" value="Unassembled WGS sequence"/>
</dbReference>
<sequence length="166" mass="18586">MGSLYYHDIEVGSIFCSGGRTATEADLTNFCMLSGDWNPIHVNKEYAEKSQFGERIVPGLFGLSLITGAMTQWGIFEESAVAMLNVKDWNFHVPILIGDTIYVEMEILGKRETSRKGVGLVERRFRIKDHSNKILQDGASDMLILVEPSEKKRTCVPFEMSCTESG</sequence>
<evidence type="ECO:0000313" key="2">
    <source>
        <dbReference type="EMBL" id="MZR31465.1"/>
    </source>
</evidence>
<keyword evidence="3" id="KW-1185">Reference proteome</keyword>
<accession>A0A6L8W8N4</accession>
<feature type="domain" description="MaoC-like" evidence="1">
    <location>
        <begin position="20"/>
        <end position="118"/>
    </location>
</feature>
<evidence type="ECO:0000259" key="1">
    <source>
        <dbReference type="Pfam" id="PF01575"/>
    </source>
</evidence>
<dbReference type="InterPro" id="IPR002539">
    <property type="entry name" value="MaoC-like_dom"/>
</dbReference>
<name>A0A6L8W8N4_9PROT</name>
<dbReference type="InterPro" id="IPR029069">
    <property type="entry name" value="HotDog_dom_sf"/>
</dbReference>
<organism evidence="2 3">
    <name type="scientific">Sneathiella litorea</name>
    <dbReference type="NCBI Taxonomy" id="2606216"/>
    <lineage>
        <taxon>Bacteria</taxon>
        <taxon>Pseudomonadati</taxon>
        <taxon>Pseudomonadota</taxon>
        <taxon>Alphaproteobacteria</taxon>
        <taxon>Sneathiellales</taxon>
        <taxon>Sneathiellaceae</taxon>
        <taxon>Sneathiella</taxon>
    </lineage>
</organism>
<comment type="caution">
    <text evidence="2">The sequence shown here is derived from an EMBL/GenBank/DDBJ whole genome shotgun (WGS) entry which is preliminary data.</text>
</comment>